<proteinExistence type="predicted"/>
<reference evidence="1" key="2">
    <citation type="submission" date="2024-09" db="EMBL/GenBank/DDBJ databases">
        <authorList>
            <person name="Veyrier F.J."/>
        </authorList>
    </citation>
    <scope>NUCLEOTIDE SEQUENCE</scope>
    <source>
        <strain evidence="1">17694</strain>
    </source>
</reference>
<keyword evidence="2" id="KW-1185">Reference proteome</keyword>
<dbReference type="EMBL" id="CP091521">
    <property type="protein sequence ID" value="UOP04394.1"/>
    <property type="molecule type" value="Genomic_DNA"/>
</dbReference>
<organism evidence="1 2">
    <name type="scientific">Conchiformibius kuhniae</name>
    <dbReference type="NCBI Taxonomy" id="211502"/>
    <lineage>
        <taxon>Bacteria</taxon>
        <taxon>Pseudomonadati</taxon>
        <taxon>Pseudomonadota</taxon>
        <taxon>Betaproteobacteria</taxon>
        <taxon>Neisseriales</taxon>
        <taxon>Neisseriaceae</taxon>
        <taxon>Conchiformibius</taxon>
    </lineage>
</organism>
<gene>
    <name evidence="1" type="ORF">LVJ77_08700</name>
</gene>
<dbReference type="AlphaFoldDB" id="A0A8T9MTH3"/>
<accession>A0A8T9MTH3</accession>
<sequence>MLLHPASEVANYTRFGRLCQGFRVKNGKIGYNKRSKFCQVRQIVIDVAAFVVKMPFRFETLPFAAVK</sequence>
<name>A0A8T9MTH3_9NEIS</name>
<dbReference type="Proteomes" id="UP000831534">
    <property type="component" value="Chromosome"/>
</dbReference>
<dbReference type="RefSeq" id="WP_084165959.1">
    <property type="nucleotide sequence ID" value="NZ_CP091521.1"/>
</dbReference>
<reference evidence="1" key="1">
    <citation type="journal article" date="2022" name="Res Sq">
        <title>Evolution of multicellular longitudinally dividing oral cavity symbionts (Neisseriaceae).</title>
        <authorList>
            <person name="Nyongesa S."/>
            <person name="Weber P."/>
            <person name="Bernet E."/>
            <person name="Pullido F."/>
            <person name="Nieckarz M."/>
            <person name="Delaby M."/>
            <person name="Nieves C."/>
            <person name="Viehboeck T."/>
            <person name="Krause N."/>
            <person name="Rivera-Millot A."/>
            <person name="Nakamura A."/>
            <person name="Vischer N."/>
            <person name="VanNieuwenhze M."/>
            <person name="Brun Y."/>
            <person name="Cava F."/>
            <person name="Bulgheresi S."/>
            <person name="Veyrier F."/>
        </authorList>
    </citation>
    <scope>NUCLEOTIDE SEQUENCE</scope>
    <source>
        <strain evidence="1">17694</strain>
    </source>
</reference>
<evidence type="ECO:0000313" key="2">
    <source>
        <dbReference type="Proteomes" id="UP000831534"/>
    </source>
</evidence>
<dbReference type="KEGG" id="ckh:LVJ77_08700"/>
<evidence type="ECO:0000313" key="1">
    <source>
        <dbReference type="EMBL" id="UOP04394.1"/>
    </source>
</evidence>
<protein>
    <submittedName>
        <fullName evidence="1">Uncharacterized protein</fullName>
    </submittedName>
</protein>